<evidence type="ECO:0000256" key="9">
    <source>
        <dbReference type="ARBA" id="ARBA00023170"/>
    </source>
</evidence>
<sequence length="766" mass="85872">MPTLSVRTLSLTSGIYLSLIGVAFGADTEESNPYLAGISLENLLNITITSASGTEETVANAPASLVIITAEDIYKRGYANFNDIFADLPGFDAYAGNGDRPNKAFQRGYRQPYASRTLILLNGRVQNEIWGHYLNIERQIPMSRVSRIEVLYGPVGVIYGPNAFLGVVNIITKTGSDHMENGIKGSIQTSYGSYKTRDIEWGFTAKQGDFIFDIAGKLFDSDGPDLDDFSSQYDFYNATDLANTNIWGPLLTGNNGGPFIARGAPYGQYNDPDDQNGLFASISYKNLRIFYNETEVNMSYGMEYLSRYVQPHGPWYYHTDQWGMEIDHSFDSSLRIKALYTERDSVSAGNYTEAAENSYTSLSLWHSPSSSELFQLDGEYRLNDTWLFTGGIKYESKSLPRGFEVCGYFNAFSPFCGTQEQQPGELGFGAGIFSPDTDNFVLPPGVSRRHPDELLADTTDEGVYAQAIYDKDNWRISAGIRYDNNNIYASTTNPRISAIYRFDAQNTLKLLYGEAFQEPQPNLVFVTFSARAASENVGPETLKNVEAIYIHQGKHWSHELSAYLTKFEGVIQEEPIPENLSDKREVLAAEYRGRFFYDNFIKGADEISGYVYYTYTDAQSDIYYSYEKDSNGNVLGWQNGEADTGDIAPHKFKAGLDLPLTDTLSWNLRLIYHGETRLYGRNPLRTLEQKLDAYTLVNTNINWQLDPFTFSLKINNLFNESYFAPGDQGANGGNLETQAIGIAAGFYSSLLPQLERNYSLSMKIDF</sequence>
<dbReference type="GO" id="GO:0009279">
    <property type="term" value="C:cell outer membrane"/>
    <property type="evidence" value="ECO:0007669"/>
    <property type="project" value="UniProtKB-SubCell"/>
</dbReference>
<dbReference type="Pfam" id="PF07715">
    <property type="entry name" value="Plug"/>
    <property type="match status" value="1"/>
</dbReference>
<dbReference type="Pfam" id="PF00593">
    <property type="entry name" value="TonB_dep_Rec_b-barrel"/>
    <property type="match status" value="1"/>
</dbReference>
<dbReference type="RefSeq" id="WP_044833929.1">
    <property type="nucleotide sequence ID" value="NZ_CP059735.1"/>
</dbReference>
<evidence type="ECO:0000256" key="3">
    <source>
        <dbReference type="ARBA" id="ARBA00022448"/>
    </source>
</evidence>
<dbReference type="PANTHER" id="PTHR30069:SF29">
    <property type="entry name" value="HEMOGLOBIN AND HEMOGLOBIN-HAPTOGLOBIN-BINDING PROTEIN 1-RELATED"/>
    <property type="match status" value="1"/>
</dbReference>
<dbReference type="InterPro" id="IPR012910">
    <property type="entry name" value="Plug_dom"/>
</dbReference>
<evidence type="ECO:0000313" key="17">
    <source>
        <dbReference type="EMBL" id="WDD97198.1"/>
    </source>
</evidence>
<evidence type="ECO:0000259" key="15">
    <source>
        <dbReference type="Pfam" id="PF00593"/>
    </source>
</evidence>
<dbReference type="EMBL" id="CP059735">
    <property type="protein sequence ID" value="WDD97198.1"/>
    <property type="molecule type" value="Genomic_DNA"/>
</dbReference>
<keyword evidence="7 13" id="KW-0798">TonB box</keyword>
<dbReference type="PROSITE" id="PS01156">
    <property type="entry name" value="TONB_DEPENDENT_REC_2"/>
    <property type="match status" value="1"/>
</dbReference>
<dbReference type="Proteomes" id="UP000032568">
    <property type="component" value="Chromosome"/>
</dbReference>
<evidence type="ECO:0000256" key="14">
    <source>
        <dbReference type="SAM" id="SignalP"/>
    </source>
</evidence>
<keyword evidence="9 17" id="KW-0675">Receptor</keyword>
<feature type="domain" description="TonB-dependent receptor-like beta-barrel" evidence="15">
    <location>
        <begin position="255"/>
        <end position="717"/>
    </location>
</feature>
<dbReference type="AlphaFoldDB" id="A0AAE9YMB5"/>
<dbReference type="InterPro" id="IPR010917">
    <property type="entry name" value="TonB_rcpt_CS"/>
</dbReference>
<protein>
    <submittedName>
        <fullName evidence="17">TonB-dependent receptor plug domain-containing protein</fullName>
    </submittedName>
</protein>
<dbReference type="PROSITE" id="PS52016">
    <property type="entry name" value="TONB_DEPENDENT_REC_3"/>
    <property type="match status" value="1"/>
</dbReference>
<organism evidence="17 18">
    <name type="scientific">Thalassomonas actiniarum</name>
    <dbReference type="NCBI Taxonomy" id="485447"/>
    <lineage>
        <taxon>Bacteria</taxon>
        <taxon>Pseudomonadati</taxon>
        <taxon>Pseudomonadota</taxon>
        <taxon>Gammaproteobacteria</taxon>
        <taxon>Alteromonadales</taxon>
        <taxon>Colwelliaceae</taxon>
        <taxon>Thalassomonas</taxon>
    </lineage>
</organism>
<evidence type="ECO:0000256" key="6">
    <source>
        <dbReference type="ARBA" id="ARBA00022729"/>
    </source>
</evidence>
<evidence type="ECO:0000256" key="13">
    <source>
        <dbReference type="RuleBase" id="RU003357"/>
    </source>
</evidence>
<keyword evidence="8 11" id="KW-0472">Membrane</keyword>
<evidence type="ECO:0000256" key="12">
    <source>
        <dbReference type="PROSITE-ProRule" id="PRU10144"/>
    </source>
</evidence>
<evidence type="ECO:0000259" key="16">
    <source>
        <dbReference type="Pfam" id="PF07715"/>
    </source>
</evidence>
<dbReference type="InterPro" id="IPR036942">
    <property type="entry name" value="Beta-barrel_TonB_sf"/>
</dbReference>
<keyword evidence="3 11" id="KW-0813">Transport</keyword>
<dbReference type="PANTHER" id="PTHR30069">
    <property type="entry name" value="TONB-DEPENDENT OUTER MEMBRANE RECEPTOR"/>
    <property type="match status" value="1"/>
</dbReference>
<feature type="chain" id="PRO_5042208955" evidence="14">
    <location>
        <begin position="26"/>
        <end position="766"/>
    </location>
</feature>
<evidence type="ECO:0000256" key="1">
    <source>
        <dbReference type="ARBA" id="ARBA00004571"/>
    </source>
</evidence>
<keyword evidence="6 14" id="KW-0732">Signal</keyword>
<evidence type="ECO:0000256" key="7">
    <source>
        <dbReference type="ARBA" id="ARBA00023077"/>
    </source>
</evidence>
<reference evidence="17 18" key="2">
    <citation type="journal article" date="2022" name="Mar. Drugs">
        <title>Bioassay-Guided Fractionation Leads to the Detection of Cholic Acid Generated by the Rare Thalassomonas sp.</title>
        <authorList>
            <person name="Pheiffer F."/>
            <person name="Schneider Y.K."/>
            <person name="Hansen E.H."/>
            <person name="Andersen J.H."/>
            <person name="Isaksson J."/>
            <person name="Busche T."/>
            <person name="R C."/>
            <person name="Kalinowski J."/>
            <person name="Zyl L.V."/>
            <person name="Trindade M."/>
        </authorList>
    </citation>
    <scope>NUCLEOTIDE SEQUENCE [LARGE SCALE GENOMIC DNA]</scope>
    <source>
        <strain evidence="17 18">A5K-106</strain>
    </source>
</reference>
<evidence type="ECO:0000256" key="2">
    <source>
        <dbReference type="ARBA" id="ARBA00008143"/>
    </source>
</evidence>
<dbReference type="Gene3D" id="2.40.170.20">
    <property type="entry name" value="TonB-dependent receptor, beta-barrel domain"/>
    <property type="match status" value="1"/>
</dbReference>
<keyword evidence="18" id="KW-1185">Reference proteome</keyword>
<evidence type="ECO:0000256" key="11">
    <source>
        <dbReference type="PROSITE-ProRule" id="PRU01360"/>
    </source>
</evidence>
<dbReference type="InterPro" id="IPR037066">
    <property type="entry name" value="Plug_dom_sf"/>
</dbReference>
<keyword evidence="10 11" id="KW-0998">Cell outer membrane</keyword>
<feature type="short sequence motif" description="TonB C-terminal box" evidence="12">
    <location>
        <begin position="749"/>
        <end position="766"/>
    </location>
</feature>
<proteinExistence type="inferred from homology"/>
<dbReference type="SUPFAM" id="SSF56935">
    <property type="entry name" value="Porins"/>
    <property type="match status" value="1"/>
</dbReference>
<evidence type="ECO:0000256" key="4">
    <source>
        <dbReference type="ARBA" id="ARBA00022452"/>
    </source>
</evidence>
<accession>A0AAE9YMB5</accession>
<feature type="signal peptide" evidence="14">
    <location>
        <begin position="1"/>
        <end position="25"/>
    </location>
</feature>
<evidence type="ECO:0000313" key="18">
    <source>
        <dbReference type="Proteomes" id="UP000032568"/>
    </source>
</evidence>
<dbReference type="GO" id="GO:0015344">
    <property type="term" value="F:siderophore uptake transmembrane transporter activity"/>
    <property type="evidence" value="ECO:0007669"/>
    <property type="project" value="TreeGrafter"/>
</dbReference>
<dbReference type="KEGG" id="tact:SG35_017855"/>
<name>A0AAE9YMB5_9GAMM</name>
<comment type="similarity">
    <text evidence="2">Belongs to the TonB-dependent receptor family. Hemoglobin/haptoglobin binding protein subfamily.</text>
</comment>
<comment type="subcellular location">
    <subcellularLocation>
        <location evidence="1 11">Cell outer membrane</location>
        <topology evidence="1 11">Multi-pass membrane protein</topology>
    </subcellularLocation>
</comment>
<dbReference type="Gene3D" id="2.170.130.10">
    <property type="entry name" value="TonB-dependent receptor, plug domain"/>
    <property type="match status" value="1"/>
</dbReference>
<feature type="domain" description="TonB-dependent receptor plug" evidence="16">
    <location>
        <begin position="59"/>
        <end position="167"/>
    </location>
</feature>
<keyword evidence="4 11" id="KW-1134">Transmembrane beta strand</keyword>
<evidence type="ECO:0000256" key="8">
    <source>
        <dbReference type="ARBA" id="ARBA00023136"/>
    </source>
</evidence>
<evidence type="ECO:0000256" key="10">
    <source>
        <dbReference type="ARBA" id="ARBA00023237"/>
    </source>
</evidence>
<reference evidence="17 18" key="1">
    <citation type="journal article" date="2015" name="Genome Announc.">
        <title>Draft Genome Sequences of Marine Isolates of Thalassomonas viridans and Thalassomonas actiniarum.</title>
        <authorList>
            <person name="Olonade I."/>
            <person name="van Zyl L.J."/>
            <person name="Trindade M."/>
        </authorList>
    </citation>
    <scope>NUCLEOTIDE SEQUENCE [LARGE SCALE GENOMIC DNA]</scope>
    <source>
        <strain evidence="17 18">A5K-106</strain>
    </source>
</reference>
<gene>
    <name evidence="17" type="ORF">SG35_017855</name>
</gene>
<keyword evidence="5 11" id="KW-0812">Transmembrane</keyword>
<dbReference type="GO" id="GO:0044718">
    <property type="term" value="P:siderophore transmembrane transport"/>
    <property type="evidence" value="ECO:0007669"/>
    <property type="project" value="TreeGrafter"/>
</dbReference>
<dbReference type="InterPro" id="IPR000531">
    <property type="entry name" value="Beta-barrel_TonB"/>
</dbReference>
<evidence type="ECO:0000256" key="5">
    <source>
        <dbReference type="ARBA" id="ARBA00022692"/>
    </source>
</evidence>
<dbReference type="InterPro" id="IPR039426">
    <property type="entry name" value="TonB-dep_rcpt-like"/>
</dbReference>